<evidence type="ECO:0000313" key="3">
    <source>
        <dbReference type="EMBL" id="HGU59887.1"/>
    </source>
</evidence>
<name>A0A7C3UGM8_9EURY</name>
<dbReference type="InterPro" id="IPR002774">
    <property type="entry name" value="Flagellin_arc-type"/>
</dbReference>
<dbReference type="GO" id="GO:0005198">
    <property type="term" value="F:structural molecule activity"/>
    <property type="evidence" value="ECO:0007669"/>
    <property type="project" value="InterPro"/>
</dbReference>
<dbReference type="EMBL" id="DTAK01000055">
    <property type="protein sequence ID" value="HGU59887.1"/>
    <property type="molecule type" value="Genomic_DNA"/>
</dbReference>
<dbReference type="AlphaFoldDB" id="A0A7C3UGM8"/>
<evidence type="ECO:0000313" key="4">
    <source>
        <dbReference type="EMBL" id="HHF47974.1"/>
    </source>
</evidence>
<dbReference type="EMBL" id="DTPI01000007">
    <property type="protein sequence ID" value="HGE65748.1"/>
    <property type="molecule type" value="Genomic_DNA"/>
</dbReference>
<reference evidence="2" key="1">
    <citation type="journal article" date="2020" name="mSystems">
        <title>Genome- and Community-Level Interaction Insights into Carbon Utilization and Element Cycling Functions of Hydrothermarchaeota in Hydrothermal Sediment.</title>
        <authorList>
            <person name="Zhou Z."/>
            <person name="Liu Y."/>
            <person name="Xu W."/>
            <person name="Pan J."/>
            <person name="Luo Z.H."/>
            <person name="Li M."/>
        </authorList>
    </citation>
    <scope>NUCLEOTIDE SEQUENCE [LARGE SCALE GENOMIC DNA]</scope>
    <source>
        <strain evidence="4">SpSt-10</strain>
        <strain evidence="3">SpSt-62</strain>
        <strain evidence="2">SpSt-97</strain>
    </source>
</reference>
<dbReference type="Pfam" id="PF01917">
    <property type="entry name" value="Flagellin_arch-type"/>
    <property type="match status" value="1"/>
</dbReference>
<keyword evidence="1" id="KW-0472">Membrane</keyword>
<keyword evidence="1" id="KW-0812">Transmembrane</keyword>
<gene>
    <name evidence="4" type="ORF">ENL48_01870</name>
    <name evidence="3" type="ORF">ENT89_07115</name>
    <name evidence="2" type="ORF">ENX77_01250</name>
</gene>
<dbReference type="GO" id="GO:0097588">
    <property type="term" value="P:archaeal or bacterial-type flagellum-dependent cell motility"/>
    <property type="evidence" value="ECO:0007669"/>
    <property type="project" value="InterPro"/>
</dbReference>
<comment type="caution">
    <text evidence="2">The sequence shown here is derived from an EMBL/GenBank/DDBJ whole genome shotgun (WGS) entry which is preliminary data.</text>
</comment>
<evidence type="ECO:0000256" key="1">
    <source>
        <dbReference type="SAM" id="Phobius"/>
    </source>
</evidence>
<protein>
    <submittedName>
        <fullName evidence="2">Uncharacterized protein</fullName>
    </submittedName>
</protein>
<proteinExistence type="predicted"/>
<evidence type="ECO:0000313" key="2">
    <source>
        <dbReference type="EMBL" id="HGE65748.1"/>
    </source>
</evidence>
<sequence>MVREVIATYILVIATVVAVSSVSLAIIPTVRDLANSYISISEKLNERVKTDIDIIFISANDKSLTVWLKNTGNTVIPKDLIAMSDIFVVSSESSYHFALSSATYEITNGDGDEYWEKGETMMIQINVSLPPNEYLLTFVLYNGVKVNEVFSR</sequence>
<dbReference type="EMBL" id="DRUC01000035">
    <property type="protein sequence ID" value="HHF47974.1"/>
    <property type="molecule type" value="Genomic_DNA"/>
</dbReference>
<keyword evidence="1" id="KW-1133">Transmembrane helix</keyword>
<accession>A0A7C3UGM8</accession>
<feature type="transmembrane region" description="Helical" evidence="1">
    <location>
        <begin position="6"/>
        <end position="27"/>
    </location>
</feature>
<organism evidence="2">
    <name type="scientific">Geoglobus ahangari</name>
    <dbReference type="NCBI Taxonomy" id="113653"/>
    <lineage>
        <taxon>Archaea</taxon>
        <taxon>Methanobacteriati</taxon>
        <taxon>Methanobacteriota</taxon>
        <taxon>Archaeoglobi</taxon>
        <taxon>Archaeoglobales</taxon>
        <taxon>Archaeoglobaceae</taxon>
        <taxon>Geoglobus</taxon>
    </lineage>
</organism>